<dbReference type="InterPro" id="IPR000847">
    <property type="entry name" value="LysR_HTH_N"/>
</dbReference>
<comment type="similarity">
    <text evidence="1">Belongs to the LysR transcriptional regulatory family.</text>
</comment>
<keyword evidence="7" id="KW-1185">Reference proteome</keyword>
<dbReference type="InterPro" id="IPR036388">
    <property type="entry name" value="WH-like_DNA-bd_sf"/>
</dbReference>
<dbReference type="Gene3D" id="3.40.190.290">
    <property type="match status" value="1"/>
</dbReference>
<comment type="caution">
    <text evidence="6">The sequence shown here is derived from an EMBL/GenBank/DDBJ whole genome shotgun (WGS) entry which is preliminary data.</text>
</comment>
<dbReference type="PRINTS" id="PR00039">
    <property type="entry name" value="HTHLYSR"/>
</dbReference>
<dbReference type="SUPFAM" id="SSF46785">
    <property type="entry name" value="Winged helix' DNA-binding domain"/>
    <property type="match status" value="1"/>
</dbReference>
<evidence type="ECO:0000256" key="3">
    <source>
        <dbReference type="ARBA" id="ARBA00023125"/>
    </source>
</evidence>
<dbReference type="InterPro" id="IPR050950">
    <property type="entry name" value="HTH-type_LysR_regulators"/>
</dbReference>
<protein>
    <submittedName>
        <fullName evidence="6">HTH-type transcriptional regulator YwbI</fullName>
    </submittedName>
</protein>
<dbReference type="RefSeq" id="WP_188541297.1">
    <property type="nucleotide sequence ID" value="NZ_BMFT01000002.1"/>
</dbReference>
<evidence type="ECO:0000259" key="5">
    <source>
        <dbReference type="PROSITE" id="PS50931"/>
    </source>
</evidence>
<keyword evidence="3" id="KW-0238">DNA-binding</keyword>
<reference evidence="7" key="1">
    <citation type="journal article" date="2019" name="Int. J. Syst. Evol. Microbiol.">
        <title>The Global Catalogue of Microorganisms (GCM) 10K type strain sequencing project: providing services to taxonomists for standard genome sequencing and annotation.</title>
        <authorList>
            <consortium name="The Broad Institute Genomics Platform"/>
            <consortium name="The Broad Institute Genome Sequencing Center for Infectious Disease"/>
            <person name="Wu L."/>
            <person name="Ma J."/>
        </authorList>
    </citation>
    <scope>NUCLEOTIDE SEQUENCE [LARGE SCALE GENOMIC DNA]</scope>
    <source>
        <strain evidence="7">CGMCC 1.12769</strain>
    </source>
</reference>
<name>A0ABQ1YQ76_9BACL</name>
<feature type="domain" description="HTH lysR-type" evidence="5">
    <location>
        <begin position="1"/>
        <end position="58"/>
    </location>
</feature>
<evidence type="ECO:0000313" key="6">
    <source>
        <dbReference type="EMBL" id="GGH32340.1"/>
    </source>
</evidence>
<dbReference type="NCBIfam" id="NF047520">
    <property type="entry name" value="trans_act_CidR"/>
    <property type="match status" value="1"/>
</dbReference>
<dbReference type="PANTHER" id="PTHR30419">
    <property type="entry name" value="HTH-TYPE TRANSCRIPTIONAL REGULATOR YBHD"/>
    <property type="match status" value="1"/>
</dbReference>
<evidence type="ECO:0000256" key="2">
    <source>
        <dbReference type="ARBA" id="ARBA00023015"/>
    </source>
</evidence>
<evidence type="ECO:0000256" key="1">
    <source>
        <dbReference type="ARBA" id="ARBA00009437"/>
    </source>
</evidence>
<dbReference type="Proteomes" id="UP000659344">
    <property type="component" value="Unassembled WGS sequence"/>
</dbReference>
<dbReference type="InterPro" id="IPR036390">
    <property type="entry name" value="WH_DNA-bd_sf"/>
</dbReference>
<sequence>MDIRQLQYLIEVARLKSFTKAADALYITQPTISKTIKGMEEELGVVLFERSGKRIQLTDAGQIIVNQAQQIVTSFHNLNAELDDLRNLKQGHIRIGLPPMVGASFFPKVIGQFHNRYPDIKIQLFEDGAKKVELDVANGLLDVGVAVLPTGQEGLSNIPFVEEKLNLVVHPTHRLAVNREAKLSELSEDPFVLFREDFTLHDRIIAECVKLGFQPHVIYESSQWDLISQMVAVGLGITLLPETICREIDEEHVRIIPLVEPVIPWELGIIWRDDRYLSFATREWIRFAENVLSDKG</sequence>
<dbReference type="CDD" id="cd08438">
    <property type="entry name" value="PBP2_CidR"/>
    <property type="match status" value="1"/>
</dbReference>
<accession>A0ABQ1YQ76</accession>
<evidence type="ECO:0000313" key="7">
    <source>
        <dbReference type="Proteomes" id="UP000659344"/>
    </source>
</evidence>
<keyword evidence="2" id="KW-0805">Transcription regulation</keyword>
<keyword evidence="4" id="KW-0804">Transcription</keyword>
<evidence type="ECO:0000256" key="4">
    <source>
        <dbReference type="ARBA" id="ARBA00023163"/>
    </source>
</evidence>
<dbReference type="Gene3D" id="1.10.10.10">
    <property type="entry name" value="Winged helix-like DNA-binding domain superfamily/Winged helix DNA-binding domain"/>
    <property type="match status" value="1"/>
</dbReference>
<organism evidence="6 7">
    <name type="scientific">Paenibacillus segetis</name>
    <dbReference type="NCBI Taxonomy" id="1325360"/>
    <lineage>
        <taxon>Bacteria</taxon>
        <taxon>Bacillati</taxon>
        <taxon>Bacillota</taxon>
        <taxon>Bacilli</taxon>
        <taxon>Bacillales</taxon>
        <taxon>Paenibacillaceae</taxon>
        <taxon>Paenibacillus</taxon>
    </lineage>
</organism>
<dbReference type="SUPFAM" id="SSF53850">
    <property type="entry name" value="Periplasmic binding protein-like II"/>
    <property type="match status" value="1"/>
</dbReference>
<dbReference type="EMBL" id="BMFT01000002">
    <property type="protein sequence ID" value="GGH32340.1"/>
    <property type="molecule type" value="Genomic_DNA"/>
</dbReference>
<dbReference type="Pfam" id="PF00126">
    <property type="entry name" value="HTH_1"/>
    <property type="match status" value="1"/>
</dbReference>
<dbReference type="PROSITE" id="PS50931">
    <property type="entry name" value="HTH_LYSR"/>
    <property type="match status" value="1"/>
</dbReference>
<gene>
    <name evidence="6" type="primary">ywbI</name>
    <name evidence="6" type="ORF">GCM10008013_36710</name>
</gene>
<dbReference type="PANTHER" id="PTHR30419:SF8">
    <property type="entry name" value="NITROGEN ASSIMILATION TRANSCRIPTIONAL ACTIVATOR-RELATED"/>
    <property type="match status" value="1"/>
</dbReference>
<dbReference type="InterPro" id="IPR005119">
    <property type="entry name" value="LysR_subst-bd"/>
</dbReference>
<dbReference type="Pfam" id="PF03466">
    <property type="entry name" value="LysR_substrate"/>
    <property type="match status" value="1"/>
</dbReference>
<proteinExistence type="inferred from homology"/>